<comment type="catalytic activity">
    <reaction evidence="4 5">
        <text>uridine(38/39/40) in tRNA = pseudouridine(38/39/40) in tRNA</text>
        <dbReference type="Rhea" id="RHEA:22376"/>
        <dbReference type="Rhea" id="RHEA-COMP:10085"/>
        <dbReference type="Rhea" id="RHEA-COMP:10087"/>
        <dbReference type="ChEBI" id="CHEBI:65314"/>
        <dbReference type="ChEBI" id="CHEBI:65315"/>
        <dbReference type="EC" id="5.4.99.12"/>
    </reaction>
</comment>
<organism evidence="7 8">
    <name type="scientific">Paeniglutamicibacter kerguelensis</name>
    <dbReference type="NCBI Taxonomy" id="254788"/>
    <lineage>
        <taxon>Bacteria</taxon>
        <taxon>Bacillati</taxon>
        <taxon>Actinomycetota</taxon>
        <taxon>Actinomycetes</taxon>
        <taxon>Micrococcales</taxon>
        <taxon>Micrococcaceae</taxon>
        <taxon>Paeniglutamicibacter</taxon>
    </lineage>
</organism>
<dbReference type="PANTHER" id="PTHR11142">
    <property type="entry name" value="PSEUDOURIDYLATE SYNTHASE"/>
    <property type="match status" value="1"/>
</dbReference>
<proteinExistence type="inferred from homology"/>
<dbReference type="EC" id="5.4.99.12" evidence="4"/>
<dbReference type="GO" id="GO:0160147">
    <property type="term" value="F:tRNA pseudouridine(38-40) synthase activity"/>
    <property type="evidence" value="ECO:0007669"/>
    <property type="project" value="UniProtKB-EC"/>
</dbReference>
<dbReference type="CDD" id="cd02570">
    <property type="entry name" value="PseudoU_synth_EcTruA"/>
    <property type="match status" value="1"/>
</dbReference>
<evidence type="ECO:0000256" key="4">
    <source>
        <dbReference type="HAMAP-Rule" id="MF_00171"/>
    </source>
</evidence>
<keyword evidence="3 4" id="KW-0413">Isomerase</keyword>
<dbReference type="InterPro" id="IPR020097">
    <property type="entry name" value="PsdUridine_synth_TruA_a/b_dom"/>
</dbReference>
<dbReference type="Gene3D" id="3.30.70.660">
    <property type="entry name" value="Pseudouridine synthase I, catalytic domain, C-terminal subdomain"/>
    <property type="match status" value="1"/>
</dbReference>
<feature type="active site" description="Nucleophile" evidence="4">
    <location>
        <position position="75"/>
    </location>
</feature>
<dbReference type="Gene3D" id="3.30.70.580">
    <property type="entry name" value="Pseudouridine synthase I, catalytic domain, N-terminal subdomain"/>
    <property type="match status" value="1"/>
</dbReference>
<evidence type="ECO:0000256" key="5">
    <source>
        <dbReference type="RuleBase" id="RU003792"/>
    </source>
</evidence>
<keyword evidence="2 4" id="KW-0819">tRNA processing</keyword>
<dbReference type="SUPFAM" id="SSF55120">
    <property type="entry name" value="Pseudouridine synthase"/>
    <property type="match status" value="1"/>
</dbReference>
<dbReference type="Proteomes" id="UP001296993">
    <property type="component" value="Unassembled WGS sequence"/>
</dbReference>
<dbReference type="NCBIfam" id="TIGR00071">
    <property type="entry name" value="hisT_truA"/>
    <property type="match status" value="1"/>
</dbReference>
<comment type="caution">
    <text evidence="7">The sequence shown here is derived from an EMBL/GenBank/DDBJ whole genome shotgun (WGS) entry which is preliminary data.</text>
</comment>
<evidence type="ECO:0000259" key="6">
    <source>
        <dbReference type="Pfam" id="PF01416"/>
    </source>
</evidence>
<dbReference type="InterPro" id="IPR001406">
    <property type="entry name" value="PsdUridine_synth_TruA"/>
</dbReference>
<evidence type="ECO:0000256" key="3">
    <source>
        <dbReference type="ARBA" id="ARBA00023235"/>
    </source>
</evidence>
<sequence>MNIPELNTTNPALAPTGSATEPALVRMCLRLGYDGSSYNGWALQPGLPTVQGVLEDALGMLIRRPIRTTVAGRTDAGVHARHQMVHFDLTEAEYAGLARGANLDPGYALVRRLRGVLGREGGSILVHEAYKAPAGFDARFSALWRRYAYRIADGPARFDPLTRAFTMWHKKDVDVDLLNAEAESLLGRHDFLSFCKPRERATTIRTLTEFTFERDESGIIVAHLKADAFCHNMVRAMIGACLMVGDGREKPGWVALRLDAAVRDSKNMLADPRALVLEEVAYPDDVEEIAMRAELTRTRRKPHEITTDLPELGGIKE</sequence>
<accession>A0ABS4XF48</accession>
<dbReference type="RefSeq" id="WP_209998391.1">
    <property type="nucleotide sequence ID" value="NZ_BAAAJY010000010.1"/>
</dbReference>
<gene>
    <name evidence="4" type="primary">truA</name>
    <name evidence="7" type="ORF">JOF47_002399</name>
</gene>
<name>A0ABS4XF48_9MICC</name>
<evidence type="ECO:0000256" key="2">
    <source>
        <dbReference type="ARBA" id="ARBA00022694"/>
    </source>
</evidence>
<evidence type="ECO:0000256" key="1">
    <source>
        <dbReference type="ARBA" id="ARBA00009375"/>
    </source>
</evidence>
<feature type="domain" description="Pseudouridine synthase I TruA alpha/beta" evidence="6">
    <location>
        <begin position="182"/>
        <end position="283"/>
    </location>
</feature>
<dbReference type="InterPro" id="IPR020094">
    <property type="entry name" value="TruA/RsuA/RluB/E/F_N"/>
</dbReference>
<comment type="subunit">
    <text evidence="4">Homodimer.</text>
</comment>
<dbReference type="InterPro" id="IPR020095">
    <property type="entry name" value="PsdUridine_synth_TruA_C"/>
</dbReference>
<feature type="binding site" evidence="4">
    <location>
        <position position="147"/>
    </location>
    <ligand>
        <name>substrate</name>
    </ligand>
</feature>
<dbReference type="EMBL" id="JAGIOF010000001">
    <property type="protein sequence ID" value="MBP2386888.1"/>
    <property type="molecule type" value="Genomic_DNA"/>
</dbReference>
<dbReference type="PANTHER" id="PTHR11142:SF0">
    <property type="entry name" value="TRNA PSEUDOURIDINE SYNTHASE-LIKE 1"/>
    <property type="match status" value="1"/>
</dbReference>
<evidence type="ECO:0000313" key="8">
    <source>
        <dbReference type="Proteomes" id="UP001296993"/>
    </source>
</evidence>
<comment type="caution">
    <text evidence="4">Lacks conserved residue(s) required for the propagation of feature annotation.</text>
</comment>
<comment type="function">
    <text evidence="4">Formation of pseudouridine at positions 38, 39 and 40 in the anticodon stem and loop of transfer RNAs.</text>
</comment>
<keyword evidence="8" id="KW-1185">Reference proteome</keyword>
<reference evidence="7 8" key="1">
    <citation type="submission" date="2021-03" db="EMBL/GenBank/DDBJ databases">
        <title>Sequencing the genomes of 1000 actinobacteria strains.</title>
        <authorList>
            <person name="Klenk H.-P."/>
        </authorList>
    </citation>
    <scope>NUCLEOTIDE SEQUENCE [LARGE SCALE GENOMIC DNA]</scope>
    <source>
        <strain evidence="7 8">DSM 15797</strain>
    </source>
</reference>
<dbReference type="InterPro" id="IPR020103">
    <property type="entry name" value="PsdUridine_synth_cat_dom_sf"/>
</dbReference>
<protein>
    <recommendedName>
        <fullName evidence="4">tRNA pseudouridine synthase A</fullName>
        <ecNumber evidence="4">5.4.99.12</ecNumber>
    </recommendedName>
    <alternativeName>
        <fullName evidence="4">tRNA pseudouridine(38-40) synthase</fullName>
    </alternativeName>
    <alternativeName>
        <fullName evidence="4">tRNA pseudouridylate synthase I</fullName>
    </alternativeName>
    <alternativeName>
        <fullName evidence="4">tRNA-uridine isomerase I</fullName>
    </alternativeName>
</protein>
<comment type="similarity">
    <text evidence="1 4 5">Belongs to the tRNA pseudouridine synthase TruA family.</text>
</comment>
<evidence type="ECO:0000313" key="7">
    <source>
        <dbReference type="EMBL" id="MBP2386888.1"/>
    </source>
</evidence>
<dbReference type="HAMAP" id="MF_00171">
    <property type="entry name" value="TruA"/>
    <property type="match status" value="1"/>
</dbReference>
<dbReference type="Pfam" id="PF01416">
    <property type="entry name" value="PseudoU_synth_1"/>
    <property type="match status" value="1"/>
</dbReference>